<dbReference type="AlphaFoldDB" id="A0A934SG04"/>
<evidence type="ECO:0000313" key="9">
    <source>
        <dbReference type="EMBL" id="MBK4216730.1"/>
    </source>
</evidence>
<dbReference type="Pfam" id="PF01263">
    <property type="entry name" value="Aldose_epim"/>
    <property type="match status" value="1"/>
</dbReference>
<keyword evidence="3 5" id="KW-0413">Isomerase</keyword>
<feature type="binding site" evidence="8">
    <location>
        <begin position="171"/>
        <end position="173"/>
    </location>
    <ligand>
        <name>beta-D-galactose</name>
        <dbReference type="ChEBI" id="CHEBI:27667"/>
    </ligand>
</feature>
<feature type="binding site" evidence="8">
    <location>
        <begin position="74"/>
        <end position="75"/>
    </location>
    <ligand>
        <name>beta-D-galactose</name>
        <dbReference type="ChEBI" id="CHEBI:27667"/>
    </ligand>
</feature>
<reference evidence="9" key="1">
    <citation type="submission" date="2021-01" db="EMBL/GenBank/DDBJ databases">
        <title>Paracoccus amoyensis sp. nov., isolated from the surface seawater along the coast of Xiamen Island, China.</title>
        <authorList>
            <person name="Lyu L."/>
        </authorList>
    </citation>
    <scope>NUCLEOTIDE SEQUENCE</scope>
    <source>
        <strain evidence="9">MJ17</strain>
    </source>
</reference>
<evidence type="ECO:0000256" key="4">
    <source>
        <dbReference type="ARBA" id="ARBA00023277"/>
    </source>
</evidence>
<evidence type="ECO:0000256" key="5">
    <source>
        <dbReference type="PIRNR" id="PIRNR005096"/>
    </source>
</evidence>
<evidence type="ECO:0000256" key="3">
    <source>
        <dbReference type="ARBA" id="ARBA00023235"/>
    </source>
</evidence>
<dbReference type="GO" id="GO:0033499">
    <property type="term" value="P:galactose catabolic process via UDP-galactose, Leloir pathway"/>
    <property type="evidence" value="ECO:0007669"/>
    <property type="project" value="TreeGrafter"/>
</dbReference>
<evidence type="ECO:0000256" key="6">
    <source>
        <dbReference type="PIRSR" id="PIRSR005096-1"/>
    </source>
</evidence>
<dbReference type="InterPro" id="IPR047215">
    <property type="entry name" value="Galactose_mutarotase-like"/>
</dbReference>
<protein>
    <recommendedName>
        <fullName evidence="5">Aldose 1-epimerase</fullName>
        <ecNumber evidence="5">5.1.3.3</ecNumber>
    </recommendedName>
</protein>
<dbReference type="Proteomes" id="UP000640485">
    <property type="component" value="Unassembled WGS sequence"/>
</dbReference>
<evidence type="ECO:0000256" key="1">
    <source>
        <dbReference type="ARBA" id="ARBA00005028"/>
    </source>
</evidence>
<evidence type="ECO:0000256" key="2">
    <source>
        <dbReference type="ARBA" id="ARBA00006206"/>
    </source>
</evidence>
<dbReference type="RefSeq" id="WP_200686915.1">
    <property type="nucleotide sequence ID" value="NZ_JAEPRQ010000004.1"/>
</dbReference>
<dbReference type="InterPro" id="IPR011013">
    <property type="entry name" value="Gal_mutarotase_sf_dom"/>
</dbReference>
<name>A0A934SG04_9RHOB</name>
<keyword evidence="10" id="KW-1185">Reference proteome</keyword>
<dbReference type="GO" id="GO:0006006">
    <property type="term" value="P:glucose metabolic process"/>
    <property type="evidence" value="ECO:0007669"/>
    <property type="project" value="TreeGrafter"/>
</dbReference>
<comment type="catalytic activity">
    <reaction evidence="5">
        <text>alpha-D-glucose = beta-D-glucose</text>
        <dbReference type="Rhea" id="RHEA:10264"/>
        <dbReference type="ChEBI" id="CHEBI:15903"/>
        <dbReference type="ChEBI" id="CHEBI:17925"/>
        <dbReference type="EC" id="5.1.3.3"/>
    </reaction>
</comment>
<feature type="active site" description="Proton donor" evidence="6">
    <location>
        <position position="171"/>
    </location>
</feature>
<dbReference type="InterPro" id="IPR015443">
    <property type="entry name" value="Aldose_1-epimerase"/>
</dbReference>
<organism evidence="9 10">
    <name type="scientific">Paracoccus caeni</name>
    <dbReference type="NCBI Taxonomy" id="657651"/>
    <lineage>
        <taxon>Bacteria</taxon>
        <taxon>Pseudomonadati</taxon>
        <taxon>Pseudomonadota</taxon>
        <taxon>Alphaproteobacteria</taxon>
        <taxon>Rhodobacterales</taxon>
        <taxon>Paracoccaceae</taxon>
        <taxon>Paracoccus</taxon>
    </lineage>
</organism>
<dbReference type="GO" id="GO:0030246">
    <property type="term" value="F:carbohydrate binding"/>
    <property type="evidence" value="ECO:0007669"/>
    <property type="project" value="InterPro"/>
</dbReference>
<sequence length="327" mass="35517">MTVTALPPLPDGRDLHAISLQADGLTARVLTLGAIVQDLRLEGVDHPLVLGSPNPAAYMTTTRSMGAIVGRCANRINGASFTLDGTTYHTDKNCLGRHTLHGGVEGVGQQVWQIEDHAPDRVTLSHVSPDGHMGFPGRLTIRATISLQDQALVTEMEAVTDAATPCNLAPHGYFNLDGSDDVLDHHLMIAADRYLPLNDDLLPLPGTGLVEGTLFDFREDREIGRSGYDHNFCLADSVLPPRPVARLTGRSGLAMTVETNMPGLQIYDGRHFAGLPGLDGRVYGPHAGLAMETQFWPDSPNRPDFPDVILRPGQTYRHHAAYRFQRA</sequence>
<dbReference type="EC" id="5.1.3.3" evidence="5"/>
<comment type="caution">
    <text evidence="9">The sequence shown here is derived from an EMBL/GenBank/DDBJ whole genome shotgun (WGS) entry which is preliminary data.</text>
</comment>
<evidence type="ECO:0000313" key="10">
    <source>
        <dbReference type="Proteomes" id="UP000640485"/>
    </source>
</evidence>
<evidence type="ECO:0000256" key="7">
    <source>
        <dbReference type="PIRSR" id="PIRSR005096-2"/>
    </source>
</evidence>
<dbReference type="NCBIfam" id="NF008277">
    <property type="entry name" value="PRK11055.1"/>
    <property type="match status" value="1"/>
</dbReference>
<comment type="similarity">
    <text evidence="2 5">Belongs to the aldose epimerase family.</text>
</comment>
<dbReference type="PANTHER" id="PTHR10091:SF49">
    <property type="entry name" value="ALDOSE 1-EPIMERASE"/>
    <property type="match status" value="1"/>
</dbReference>
<feature type="active site" description="Proton acceptor" evidence="6">
    <location>
        <position position="292"/>
    </location>
</feature>
<dbReference type="CDD" id="cd09019">
    <property type="entry name" value="galactose_mutarotase_like"/>
    <property type="match status" value="1"/>
</dbReference>
<dbReference type="EMBL" id="JAEPRQ010000004">
    <property type="protein sequence ID" value="MBK4216730.1"/>
    <property type="molecule type" value="Genomic_DNA"/>
</dbReference>
<proteinExistence type="inferred from homology"/>
<dbReference type="PANTHER" id="PTHR10091">
    <property type="entry name" value="ALDOSE-1-EPIMERASE"/>
    <property type="match status" value="1"/>
</dbReference>
<dbReference type="GO" id="GO:0004034">
    <property type="term" value="F:aldose 1-epimerase activity"/>
    <property type="evidence" value="ECO:0007669"/>
    <property type="project" value="UniProtKB-EC"/>
</dbReference>
<feature type="binding site" evidence="7">
    <location>
        <position position="229"/>
    </location>
    <ligand>
        <name>beta-D-galactose</name>
        <dbReference type="ChEBI" id="CHEBI:27667"/>
    </ligand>
</feature>
<keyword evidence="4 5" id="KW-0119">Carbohydrate metabolism</keyword>
<dbReference type="Gene3D" id="2.70.98.10">
    <property type="match status" value="1"/>
</dbReference>
<accession>A0A934SG04</accession>
<comment type="pathway">
    <text evidence="1 5">Carbohydrate metabolism; hexose metabolism.</text>
</comment>
<dbReference type="InterPro" id="IPR014718">
    <property type="entry name" value="GH-type_carb-bd"/>
</dbReference>
<gene>
    <name evidence="9" type="ORF">JJJ17_12405</name>
</gene>
<dbReference type="InterPro" id="IPR008183">
    <property type="entry name" value="Aldose_1/G6P_1-epimerase"/>
</dbReference>
<evidence type="ECO:0000256" key="8">
    <source>
        <dbReference type="PIRSR" id="PIRSR005096-3"/>
    </source>
</evidence>
<dbReference type="SUPFAM" id="SSF74650">
    <property type="entry name" value="Galactose mutarotase-like"/>
    <property type="match status" value="1"/>
</dbReference>
<dbReference type="PIRSF" id="PIRSF005096">
    <property type="entry name" value="GALM"/>
    <property type="match status" value="1"/>
</dbReference>